<reference evidence="4" key="1">
    <citation type="journal article" date="2019" name="Int. J. Syst. Evol. Microbiol.">
        <title>The Global Catalogue of Microorganisms (GCM) 10K type strain sequencing project: providing services to taxonomists for standard genome sequencing and annotation.</title>
        <authorList>
            <consortium name="The Broad Institute Genomics Platform"/>
            <consortium name="The Broad Institute Genome Sequencing Center for Infectious Disease"/>
            <person name="Wu L."/>
            <person name="Ma J."/>
        </authorList>
    </citation>
    <scope>NUCLEOTIDE SEQUENCE [LARGE SCALE GENOMIC DNA]</scope>
    <source>
        <strain evidence="4">CCUG 54939</strain>
    </source>
</reference>
<dbReference type="EMBL" id="JBHSAF010000002">
    <property type="protein sequence ID" value="MFC3912672.1"/>
    <property type="molecule type" value="Genomic_DNA"/>
</dbReference>
<proteinExistence type="predicted"/>
<dbReference type="Pfam" id="PF13202">
    <property type="entry name" value="EF-hand_5"/>
    <property type="match status" value="2"/>
</dbReference>
<comment type="caution">
    <text evidence="3">The sequence shown here is derived from an EMBL/GenBank/DDBJ whole genome shotgun (WGS) entry which is preliminary data.</text>
</comment>
<dbReference type="InterPro" id="IPR011992">
    <property type="entry name" value="EF-hand-dom_pair"/>
</dbReference>
<dbReference type="Gene3D" id="1.10.238.10">
    <property type="entry name" value="EF-hand"/>
    <property type="match status" value="2"/>
</dbReference>
<dbReference type="SUPFAM" id="SSF47473">
    <property type="entry name" value="EF-hand"/>
    <property type="match status" value="1"/>
</dbReference>
<protein>
    <submittedName>
        <fullName evidence="3">EF-hand domain-containing protein</fullName>
    </submittedName>
</protein>
<dbReference type="Proteomes" id="UP001595692">
    <property type="component" value="Unassembled WGS sequence"/>
</dbReference>
<keyword evidence="1" id="KW-0732">Signal</keyword>
<sequence>MKKQHFIVLPVLFLAASAAWAAGGDDKVGRPQPGALFAQADANKDGKLDNQEFAELQRLHEAEMAKRRPDFTALDSNGDGFVTQDELRAAMQKHRAGSGRHKGPAGNALFAAADSDKNGTLSAEEYKQLIELRQQRQAAMQAATPDFATLDSNQDGQLSHEELRAGMRSLHRMPLTANGSASQE</sequence>
<feature type="signal peptide" evidence="1">
    <location>
        <begin position="1"/>
        <end position="21"/>
    </location>
</feature>
<dbReference type="PANTHER" id="PTHR10827:SF85">
    <property type="entry name" value="CALCIUM-BINDING PROTEIN"/>
    <property type="match status" value="1"/>
</dbReference>
<feature type="domain" description="EF-hand" evidence="2">
    <location>
        <begin position="147"/>
        <end position="173"/>
    </location>
</feature>
<dbReference type="SMART" id="SM00054">
    <property type="entry name" value="EFh"/>
    <property type="match status" value="4"/>
</dbReference>
<organism evidence="3 4">
    <name type="scientific">Pseudaeromonas sharmana</name>
    <dbReference type="NCBI Taxonomy" id="328412"/>
    <lineage>
        <taxon>Bacteria</taxon>
        <taxon>Pseudomonadati</taxon>
        <taxon>Pseudomonadota</taxon>
        <taxon>Gammaproteobacteria</taxon>
        <taxon>Aeromonadales</taxon>
        <taxon>Aeromonadaceae</taxon>
        <taxon>Pseudaeromonas</taxon>
    </lineage>
</organism>
<dbReference type="PROSITE" id="PS00018">
    <property type="entry name" value="EF_HAND_1"/>
    <property type="match status" value="4"/>
</dbReference>
<keyword evidence="4" id="KW-1185">Reference proteome</keyword>
<dbReference type="PANTHER" id="PTHR10827">
    <property type="entry name" value="RETICULOCALBIN"/>
    <property type="match status" value="1"/>
</dbReference>
<dbReference type="InterPro" id="IPR002048">
    <property type="entry name" value="EF_hand_dom"/>
</dbReference>
<evidence type="ECO:0000259" key="2">
    <source>
        <dbReference type="PROSITE" id="PS50222"/>
    </source>
</evidence>
<dbReference type="PROSITE" id="PS50222">
    <property type="entry name" value="EF_HAND_2"/>
    <property type="match status" value="4"/>
</dbReference>
<dbReference type="Pfam" id="PF13499">
    <property type="entry name" value="EF-hand_7"/>
    <property type="match status" value="1"/>
</dbReference>
<feature type="domain" description="EF-hand" evidence="2">
    <location>
        <begin position="71"/>
        <end position="97"/>
    </location>
</feature>
<gene>
    <name evidence="3" type="ORF">ACFOSS_04190</name>
</gene>
<feature type="domain" description="EF-hand" evidence="2">
    <location>
        <begin position="108"/>
        <end position="136"/>
    </location>
</feature>
<evidence type="ECO:0000313" key="3">
    <source>
        <dbReference type="EMBL" id="MFC3912672.1"/>
    </source>
</evidence>
<dbReference type="InterPro" id="IPR018247">
    <property type="entry name" value="EF_Hand_1_Ca_BS"/>
</dbReference>
<evidence type="ECO:0000256" key="1">
    <source>
        <dbReference type="SAM" id="SignalP"/>
    </source>
</evidence>
<evidence type="ECO:0000313" key="4">
    <source>
        <dbReference type="Proteomes" id="UP001595692"/>
    </source>
</evidence>
<feature type="domain" description="EF-hand" evidence="2">
    <location>
        <begin position="35"/>
        <end position="63"/>
    </location>
</feature>
<feature type="chain" id="PRO_5045927109" evidence="1">
    <location>
        <begin position="22"/>
        <end position="184"/>
    </location>
</feature>
<accession>A0ABV8CKD5</accession>
<dbReference type="RefSeq" id="WP_377150809.1">
    <property type="nucleotide sequence ID" value="NZ_JBHSAF010000002.1"/>
</dbReference>
<name>A0ABV8CKD5_9GAMM</name>